<accession>A0A3M8QQL2</accession>
<keyword evidence="3 4" id="KW-0732">Signal</keyword>
<dbReference type="AlphaFoldDB" id="A0A3M8QQL2"/>
<dbReference type="Pfam" id="PF09084">
    <property type="entry name" value="NMT1"/>
    <property type="match status" value="1"/>
</dbReference>
<feature type="signal peptide" evidence="4">
    <location>
        <begin position="1"/>
        <end position="29"/>
    </location>
</feature>
<evidence type="ECO:0000259" key="5">
    <source>
        <dbReference type="Pfam" id="PF09084"/>
    </source>
</evidence>
<dbReference type="Gene3D" id="3.40.190.10">
    <property type="entry name" value="Periplasmic binding protein-like II"/>
    <property type="match status" value="2"/>
</dbReference>
<dbReference type="PANTHER" id="PTHR30024:SF47">
    <property type="entry name" value="TAURINE-BINDING PERIPLASMIC PROTEIN"/>
    <property type="match status" value="1"/>
</dbReference>
<reference evidence="6" key="1">
    <citation type="submission" date="2018-10" db="EMBL/GenBank/DDBJ databases">
        <title>Acidithiobacillus sulfuriphilus sp. nov.: an extremely acidophilic sulfur-oxidizing chemolithotroph isolated from a neutral pH environment.</title>
        <authorList>
            <person name="Falagan C."/>
            <person name="Moya-Beltran A."/>
            <person name="Quatrini R."/>
            <person name="Johnson D.B."/>
        </authorList>
    </citation>
    <scope>NUCLEOTIDE SEQUENCE [LARGE SCALE GENOMIC DNA]</scope>
    <source>
        <strain evidence="6">CJ-2</strain>
    </source>
</reference>
<evidence type="ECO:0000256" key="4">
    <source>
        <dbReference type="SAM" id="SignalP"/>
    </source>
</evidence>
<comment type="similarity">
    <text evidence="2">Belongs to the bacterial solute-binding protein SsuA/TauA family.</text>
</comment>
<dbReference type="SUPFAM" id="SSF53850">
    <property type="entry name" value="Periplasmic binding protein-like II"/>
    <property type="match status" value="1"/>
</dbReference>
<feature type="domain" description="SsuA/THI5-like" evidence="5">
    <location>
        <begin position="44"/>
        <end position="253"/>
    </location>
</feature>
<name>A0A3M8QQL2_9PROT</name>
<dbReference type="InterPro" id="IPR015168">
    <property type="entry name" value="SsuA/THI5"/>
</dbReference>
<evidence type="ECO:0000313" key="6">
    <source>
        <dbReference type="EMBL" id="RNF57961.1"/>
    </source>
</evidence>
<dbReference type="GO" id="GO:0042597">
    <property type="term" value="C:periplasmic space"/>
    <property type="evidence" value="ECO:0007669"/>
    <property type="project" value="UniProtKB-SubCell"/>
</dbReference>
<evidence type="ECO:0000256" key="2">
    <source>
        <dbReference type="ARBA" id="ARBA00010742"/>
    </source>
</evidence>
<dbReference type="RefSeq" id="WP_123105906.1">
    <property type="nucleotide sequence ID" value="NZ_CP127527.1"/>
</dbReference>
<gene>
    <name evidence="6" type="ORF">EC580_13435</name>
</gene>
<dbReference type="CDD" id="cd13563">
    <property type="entry name" value="PBP2_SsuA_like_6"/>
    <property type="match status" value="1"/>
</dbReference>
<proteinExistence type="inferred from homology"/>
<dbReference type="PANTHER" id="PTHR30024">
    <property type="entry name" value="ALIPHATIC SULFONATES-BINDING PROTEIN-RELATED"/>
    <property type="match status" value="1"/>
</dbReference>
<comment type="subcellular location">
    <subcellularLocation>
        <location evidence="1">Periplasm</location>
    </subcellularLocation>
</comment>
<sequence>MGIIVRTHILRALVALPLAIVGFSATANASPIVKIGVVNWIGYGPLYVAEKLDLFDKYGVKVKLVNFSDGALLAGATASNAVNASTLTYDQVIPAVATGLPIKVVMPIDYSDGADAIVATDSIKNVSDFKGNKVAYNFGTPSEFLLAYALKQSHLGFHDITKVNIPAGEVPSVLASGATPIGVTWQPHVSQILSLDGGKKFHVVYSSKDAPGLISDTLAFNTNFIQSNPQQVRGVIEGYIAGMRYMQNHYNEAIAIIAKAIHVSPASAAAQYAGVKNIPLRNMEAVFTNSKSTLSYYTSGNIISKIQLKDKDISHIPATPLTFDDGFVKGLAK</sequence>
<evidence type="ECO:0000256" key="1">
    <source>
        <dbReference type="ARBA" id="ARBA00004418"/>
    </source>
</evidence>
<organism evidence="6">
    <name type="scientific">Acidithiobacillus sulfuriphilus</name>
    <dbReference type="NCBI Taxonomy" id="1867749"/>
    <lineage>
        <taxon>Bacteria</taxon>
        <taxon>Pseudomonadati</taxon>
        <taxon>Pseudomonadota</taxon>
        <taxon>Acidithiobacillia</taxon>
        <taxon>Acidithiobacillales</taxon>
        <taxon>Acidithiobacillaceae</taxon>
        <taxon>Acidithiobacillus</taxon>
    </lineage>
</organism>
<dbReference type="OrthoDB" id="8555942at2"/>
<protein>
    <submittedName>
        <fullName evidence="6">Nitrate ABC transporter substrate-binding protein</fullName>
    </submittedName>
</protein>
<feature type="chain" id="PRO_5018143749" evidence="4">
    <location>
        <begin position="30"/>
        <end position="333"/>
    </location>
</feature>
<dbReference type="EMBL" id="RIZI01000193">
    <property type="protein sequence ID" value="RNF57961.1"/>
    <property type="molecule type" value="Genomic_DNA"/>
</dbReference>
<comment type="caution">
    <text evidence="6">The sequence shown here is derived from an EMBL/GenBank/DDBJ whole genome shotgun (WGS) entry which is preliminary data.</text>
</comment>
<evidence type="ECO:0000256" key="3">
    <source>
        <dbReference type="ARBA" id="ARBA00022729"/>
    </source>
</evidence>